<sequence>MSGSTTSLPSYVAPSLTNVPTYSAEPQAYEQRLAWVARNGLGVDFVKQSKNGGLGLRLKGQEENAALPVYGYGAVISGRVEIADSKKGDGLVAVEIKIEGSLHLKEIAGGGTTTHKLCLSRSTLWNNSQSRPCPSSLPFSIELPSHFDYSGESYPLPPTHEAQLKGVPGFRAIIDYSVTAHIQKTGQLMSRVPLKNGNTVSTPFIYYPRSRPAVPVPSPMLSQPLSPGFADSTEWKCFESVMSAKNRRNNDILAKLWIPASRVFHMREPIPFHLSFVSSAQSLTAFLPWAPSTSSISPKRPTRLQLLRQVSVDVRNPMFDDGSKTDIWNVFSIGEATFRHTADGADFTSFSGEIRVDDNVKNGAFRAGGLFVKDCLVLSIHAPDPAKCPFADLRLVVPVRLATDSWDTEGRVHVPSSPSEEAVGQQRFGEYSEQ</sequence>
<evidence type="ECO:0000256" key="1">
    <source>
        <dbReference type="SAM" id="MobiDB-lite"/>
    </source>
</evidence>
<name>A0A8K0UFE2_9AGAR</name>
<gene>
    <name evidence="2" type="ORF">BXZ70DRAFT_1002312</name>
</gene>
<evidence type="ECO:0000313" key="3">
    <source>
        <dbReference type="Proteomes" id="UP000813824"/>
    </source>
</evidence>
<comment type="caution">
    <text evidence="2">The sequence shown here is derived from an EMBL/GenBank/DDBJ whole genome shotgun (WGS) entry which is preliminary data.</text>
</comment>
<dbReference type="Proteomes" id="UP000813824">
    <property type="component" value="Unassembled WGS sequence"/>
</dbReference>
<organism evidence="2 3">
    <name type="scientific">Cristinia sonorae</name>
    <dbReference type="NCBI Taxonomy" id="1940300"/>
    <lineage>
        <taxon>Eukaryota</taxon>
        <taxon>Fungi</taxon>
        <taxon>Dikarya</taxon>
        <taxon>Basidiomycota</taxon>
        <taxon>Agaricomycotina</taxon>
        <taxon>Agaricomycetes</taxon>
        <taxon>Agaricomycetidae</taxon>
        <taxon>Agaricales</taxon>
        <taxon>Pleurotineae</taxon>
        <taxon>Stephanosporaceae</taxon>
        <taxon>Cristinia</taxon>
    </lineage>
</organism>
<feature type="region of interest" description="Disordered" evidence="1">
    <location>
        <begin position="408"/>
        <end position="434"/>
    </location>
</feature>
<dbReference type="OrthoDB" id="3242181at2759"/>
<evidence type="ECO:0000313" key="2">
    <source>
        <dbReference type="EMBL" id="KAH8085416.1"/>
    </source>
</evidence>
<reference evidence="2" key="1">
    <citation type="journal article" date="2021" name="New Phytol.">
        <title>Evolutionary innovations through gain and loss of genes in the ectomycorrhizal Boletales.</title>
        <authorList>
            <person name="Wu G."/>
            <person name="Miyauchi S."/>
            <person name="Morin E."/>
            <person name="Kuo A."/>
            <person name="Drula E."/>
            <person name="Varga T."/>
            <person name="Kohler A."/>
            <person name="Feng B."/>
            <person name="Cao Y."/>
            <person name="Lipzen A."/>
            <person name="Daum C."/>
            <person name="Hundley H."/>
            <person name="Pangilinan J."/>
            <person name="Johnson J."/>
            <person name="Barry K."/>
            <person name="LaButti K."/>
            <person name="Ng V."/>
            <person name="Ahrendt S."/>
            <person name="Min B."/>
            <person name="Choi I.G."/>
            <person name="Park H."/>
            <person name="Plett J.M."/>
            <person name="Magnuson J."/>
            <person name="Spatafora J.W."/>
            <person name="Nagy L.G."/>
            <person name="Henrissat B."/>
            <person name="Grigoriev I.V."/>
            <person name="Yang Z.L."/>
            <person name="Xu J."/>
            <person name="Martin F.M."/>
        </authorList>
    </citation>
    <scope>NUCLEOTIDE SEQUENCE</scope>
    <source>
        <strain evidence="2">KKN 215</strain>
    </source>
</reference>
<dbReference type="AlphaFoldDB" id="A0A8K0UFE2"/>
<proteinExistence type="predicted"/>
<dbReference type="EMBL" id="JAEVFJ010000044">
    <property type="protein sequence ID" value="KAH8085416.1"/>
    <property type="molecule type" value="Genomic_DNA"/>
</dbReference>
<accession>A0A8K0UFE2</accession>
<protein>
    <submittedName>
        <fullName evidence="2">Uncharacterized protein</fullName>
    </submittedName>
</protein>
<keyword evidence="3" id="KW-1185">Reference proteome</keyword>